<evidence type="ECO:0000259" key="1">
    <source>
        <dbReference type="Pfam" id="PF00561"/>
    </source>
</evidence>
<gene>
    <name evidence="2" type="ordered locus">Tph_c21870</name>
</gene>
<dbReference type="GO" id="GO:0016787">
    <property type="term" value="F:hydrolase activity"/>
    <property type="evidence" value="ECO:0007669"/>
    <property type="project" value="UniProtKB-KW"/>
</dbReference>
<dbReference type="AlphaFoldDB" id="K4LWL3"/>
<dbReference type="InterPro" id="IPR050471">
    <property type="entry name" value="AB_hydrolase"/>
</dbReference>
<dbReference type="PANTHER" id="PTHR43433">
    <property type="entry name" value="HYDROLASE, ALPHA/BETA FOLD FAMILY PROTEIN"/>
    <property type="match status" value="1"/>
</dbReference>
<dbReference type="OrthoDB" id="9773293at2"/>
<feature type="domain" description="AB hydrolase-1" evidence="1">
    <location>
        <begin position="44"/>
        <end position="141"/>
    </location>
</feature>
<proteinExistence type="predicted"/>
<organism evidence="2 3">
    <name type="scientific">Thermacetogenium phaeum (strain ATCC BAA-254 / DSM 26808 / PB)</name>
    <dbReference type="NCBI Taxonomy" id="1089553"/>
    <lineage>
        <taxon>Bacteria</taxon>
        <taxon>Bacillati</taxon>
        <taxon>Bacillota</taxon>
        <taxon>Clostridia</taxon>
        <taxon>Thermoanaerobacterales</taxon>
        <taxon>Thermoanaerobacteraceae</taxon>
        <taxon>Thermacetogenium</taxon>
    </lineage>
</organism>
<dbReference type="HOGENOM" id="CLU_1554577_0_0_9"/>
<dbReference type="Gene3D" id="3.40.50.1820">
    <property type="entry name" value="alpha/beta hydrolase"/>
    <property type="match status" value="1"/>
</dbReference>
<dbReference type="SUPFAM" id="SSF53474">
    <property type="entry name" value="alpha/beta-Hydrolases"/>
    <property type="match status" value="1"/>
</dbReference>
<sequence>MIGMQNVAFDKANNTSVEPTIIKDGLAIYCIGQDDPILLMPYPHGFTTTSMAEGALTSLLVSLDRKVITFDPLGAYRSTRPAQVDLPEMLACAEETLNACQVSGSVDVIGHSMGSLCALAFAIEHPKLVQRLILIGSMSGFPAIRRWGMPNNWCWWKDPEYWRFAWTCEKSI</sequence>
<dbReference type="InterPro" id="IPR000073">
    <property type="entry name" value="AB_hydrolase_1"/>
</dbReference>
<dbReference type="InterPro" id="IPR029058">
    <property type="entry name" value="AB_hydrolase_fold"/>
</dbReference>
<dbReference type="STRING" id="1089553.Tph_c21870"/>
<reference evidence="2 3" key="1">
    <citation type="journal article" date="2012" name="BMC Genomics">
        <title>Genome-guided analysis of physiological and morphological traits of the fermentative acetate oxidizer Thermacetogenium phaeum.</title>
        <authorList>
            <person name="Oehler D."/>
            <person name="Poehlein A."/>
            <person name="Leimbach A."/>
            <person name="Muller N."/>
            <person name="Daniel R."/>
            <person name="Gottschalk G."/>
            <person name="Schink B."/>
        </authorList>
    </citation>
    <scope>NUCLEOTIDE SEQUENCE [LARGE SCALE GENOMIC DNA]</scope>
    <source>
        <strain evidence="3">ATCC BAA-254 / DSM 26808 / PB</strain>
    </source>
</reference>
<dbReference type="Pfam" id="PF00561">
    <property type="entry name" value="Abhydrolase_1"/>
    <property type="match status" value="1"/>
</dbReference>
<dbReference type="eggNOG" id="COG1073">
    <property type="taxonomic scope" value="Bacteria"/>
</dbReference>
<dbReference type="KEGG" id="tpz:Tph_c21870"/>
<dbReference type="RefSeq" id="WP_015051253.1">
    <property type="nucleotide sequence ID" value="NC_018870.1"/>
</dbReference>
<keyword evidence="2" id="KW-0378">Hydrolase</keyword>
<evidence type="ECO:0000313" key="2">
    <source>
        <dbReference type="EMBL" id="AFV12379.1"/>
    </source>
</evidence>
<protein>
    <submittedName>
        <fullName evidence="2">Alpha/beta hydrolase superfamily</fullName>
    </submittedName>
</protein>
<accession>K4LWL3</accession>
<dbReference type="EMBL" id="CP003732">
    <property type="protein sequence ID" value="AFV12379.1"/>
    <property type="molecule type" value="Genomic_DNA"/>
</dbReference>
<dbReference type="Proteomes" id="UP000000467">
    <property type="component" value="Chromosome"/>
</dbReference>
<dbReference type="PANTHER" id="PTHR43433:SF5">
    <property type="entry name" value="AB HYDROLASE-1 DOMAIN-CONTAINING PROTEIN"/>
    <property type="match status" value="1"/>
</dbReference>
<keyword evidence="3" id="KW-1185">Reference proteome</keyword>
<dbReference type="PRINTS" id="PR00111">
    <property type="entry name" value="ABHYDROLASE"/>
</dbReference>
<name>K4LWL3_THEPS</name>
<evidence type="ECO:0000313" key="3">
    <source>
        <dbReference type="Proteomes" id="UP000000467"/>
    </source>
</evidence>